<dbReference type="EC" id="2.1.2.9" evidence="2 5"/>
<dbReference type="PANTHER" id="PTHR11138:SF5">
    <property type="entry name" value="METHIONYL-TRNA FORMYLTRANSFERASE, MITOCHONDRIAL"/>
    <property type="match status" value="1"/>
</dbReference>
<reference evidence="8 9" key="1">
    <citation type="submission" date="2019-09" db="EMBL/GenBank/DDBJ databases">
        <title>Bifidobacterium canis sp. nov., isolated from the digestive tract of German Shepherd dog puppy.</title>
        <authorList>
            <person name="Bunesova V."/>
        </authorList>
    </citation>
    <scope>NUCLEOTIDE SEQUENCE [LARGE SCALE GENOMIC DNA]</scope>
    <source>
        <strain evidence="8 9">GSD1FS</strain>
    </source>
</reference>
<dbReference type="Proteomes" id="UP000487882">
    <property type="component" value="Unassembled WGS sequence"/>
</dbReference>
<feature type="domain" description="Formyl transferase C-terminal" evidence="7">
    <location>
        <begin position="205"/>
        <end position="312"/>
    </location>
</feature>
<dbReference type="InterPro" id="IPR011034">
    <property type="entry name" value="Formyl_transferase-like_C_sf"/>
</dbReference>
<sequence length="321" mass="34208">MLRVLFAGTPEAAVPSLRMLAKDSEHFEVVAVLTRPDAPTGRGRKITPSPVKLAAQELGLNVIECDPSDECFLSALKATGAQCAAVVAYGQILKESVLEALPLGWYNLHFSLLPQWRGAAPVQRAIWAGDEVTGASVFRITKGMDRGPVLAQSTVTIGAHENAGELLGRLAEDGAGLLAASLQALDEGVINAVDQPEGSYEVADKITQDDAHLRFDVPAFAIDRQIRACTPNPGAWANLHPNADETSETLHVSKAIPADMTDDQAPQRLNPGELLVTKHHVWVGTATDPLELLIVKAAGKREMGAPEWARGAHLAQGAYCD</sequence>
<organism evidence="8 9">
    <name type="scientific">Bifidobacterium canis</name>
    <dbReference type="NCBI Taxonomy" id="2610880"/>
    <lineage>
        <taxon>Bacteria</taxon>
        <taxon>Bacillati</taxon>
        <taxon>Actinomycetota</taxon>
        <taxon>Actinomycetes</taxon>
        <taxon>Bifidobacteriales</taxon>
        <taxon>Bifidobacteriaceae</taxon>
        <taxon>Bifidobacterium</taxon>
    </lineage>
</organism>
<accession>A0A7K1J5G7</accession>
<dbReference type="InterPro" id="IPR036477">
    <property type="entry name" value="Formyl_transf_N_sf"/>
</dbReference>
<proteinExistence type="inferred from homology"/>
<comment type="catalytic activity">
    <reaction evidence="5">
        <text>L-methionyl-tRNA(fMet) + (6R)-10-formyltetrahydrofolate = N-formyl-L-methionyl-tRNA(fMet) + (6S)-5,6,7,8-tetrahydrofolate + H(+)</text>
        <dbReference type="Rhea" id="RHEA:24380"/>
        <dbReference type="Rhea" id="RHEA-COMP:9952"/>
        <dbReference type="Rhea" id="RHEA-COMP:9953"/>
        <dbReference type="ChEBI" id="CHEBI:15378"/>
        <dbReference type="ChEBI" id="CHEBI:57453"/>
        <dbReference type="ChEBI" id="CHEBI:78530"/>
        <dbReference type="ChEBI" id="CHEBI:78844"/>
        <dbReference type="ChEBI" id="CHEBI:195366"/>
        <dbReference type="EC" id="2.1.2.9"/>
    </reaction>
</comment>
<evidence type="ECO:0000256" key="5">
    <source>
        <dbReference type="HAMAP-Rule" id="MF_00182"/>
    </source>
</evidence>
<dbReference type="EMBL" id="WNLP01000004">
    <property type="protein sequence ID" value="MUH59710.1"/>
    <property type="molecule type" value="Genomic_DNA"/>
</dbReference>
<dbReference type="GO" id="GO:0005829">
    <property type="term" value="C:cytosol"/>
    <property type="evidence" value="ECO:0007669"/>
    <property type="project" value="TreeGrafter"/>
</dbReference>
<dbReference type="InterPro" id="IPR005793">
    <property type="entry name" value="Formyl_trans_C"/>
</dbReference>
<dbReference type="Pfam" id="PF00551">
    <property type="entry name" value="Formyl_trans_N"/>
    <property type="match status" value="1"/>
</dbReference>
<dbReference type="CDD" id="cd08646">
    <property type="entry name" value="FMT_core_Met-tRNA-FMT_N"/>
    <property type="match status" value="1"/>
</dbReference>
<evidence type="ECO:0000256" key="1">
    <source>
        <dbReference type="ARBA" id="ARBA00010699"/>
    </source>
</evidence>
<evidence type="ECO:0000259" key="6">
    <source>
        <dbReference type="Pfam" id="PF00551"/>
    </source>
</evidence>
<evidence type="ECO:0000313" key="8">
    <source>
        <dbReference type="EMBL" id="MUH59710.1"/>
    </source>
</evidence>
<dbReference type="SUPFAM" id="SSF53328">
    <property type="entry name" value="Formyltransferase"/>
    <property type="match status" value="1"/>
</dbReference>
<dbReference type="SUPFAM" id="SSF50486">
    <property type="entry name" value="FMT C-terminal domain-like"/>
    <property type="match status" value="1"/>
</dbReference>
<comment type="function">
    <text evidence="5">Attaches a formyl group to the free amino group of methionyl-tRNA(fMet). The formyl group appears to play a dual role in the initiator identity of N-formylmethionyl-tRNA by promoting its recognition by IF2 and preventing the misappropriation of this tRNA by the elongation apparatus.</text>
</comment>
<evidence type="ECO:0000256" key="3">
    <source>
        <dbReference type="ARBA" id="ARBA00022679"/>
    </source>
</evidence>
<comment type="similarity">
    <text evidence="1 5">Belongs to the Fmt family.</text>
</comment>
<gene>
    <name evidence="5" type="primary">fmt</name>
    <name evidence="8" type="ORF">GSD1FS_1051</name>
</gene>
<comment type="caution">
    <text evidence="8">The sequence shown here is derived from an EMBL/GenBank/DDBJ whole genome shotgun (WGS) entry which is preliminary data.</text>
</comment>
<dbReference type="CDD" id="cd08704">
    <property type="entry name" value="Met_tRNA_FMT_C"/>
    <property type="match status" value="1"/>
</dbReference>
<evidence type="ECO:0000313" key="9">
    <source>
        <dbReference type="Proteomes" id="UP000487882"/>
    </source>
</evidence>
<dbReference type="PANTHER" id="PTHR11138">
    <property type="entry name" value="METHIONYL-TRNA FORMYLTRANSFERASE"/>
    <property type="match status" value="1"/>
</dbReference>
<evidence type="ECO:0000256" key="2">
    <source>
        <dbReference type="ARBA" id="ARBA00012261"/>
    </source>
</evidence>
<name>A0A7K1J5G7_9BIFI</name>
<feature type="binding site" evidence="5">
    <location>
        <begin position="111"/>
        <end position="114"/>
    </location>
    <ligand>
        <name>(6S)-5,6,7,8-tetrahydrofolate</name>
        <dbReference type="ChEBI" id="CHEBI:57453"/>
    </ligand>
</feature>
<dbReference type="InterPro" id="IPR002376">
    <property type="entry name" value="Formyl_transf_N"/>
</dbReference>
<evidence type="ECO:0000256" key="4">
    <source>
        <dbReference type="ARBA" id="ARBA00022917"/>
    </source>
</evidence>
<dbReference type="InterPro" id="IPR041711">
    <property type="entry name" value="Met-tRNA-FMT_N"/>
</dbReference>
<dbReference type="AlphaFoldDB" id="A0A7K1J5G7"/>
<feature type="domain" description="Formyl transferase N-terminal" evidence="6">
    <location>
        <begin position="4"/>
        <end position="177"/>
    </location>
</feature>
<evidence type="ECO:0000259" key="7">
    <source>
        <dbReference type="Pfam" id="PF02911"/>
    </source>
</evidence>
<dbReference type="GO" id="GO:0004479">
    <property type="term" value="F:methionyl-tRNA formyltransferase activity"/>
    <property type="evidence" value="ECO:0007669"/>
    <property type="project" value="UniProtKB-UniRule"/>
</dbReference>
<dbReference type="RefSeq" id="WP_155588662.1">
    <property type="nucleotide sequence ID" value="NZ_WNLP01000004.1"/>
</dbReference>
<dbReference type="HAMAP" id="MF_00182">
    <property type="entry name" value="Formyl_trans"/>
    <property type="match status" value="1"/>
</dbReference>
<dbReference type="Pfam" id="PF02911">
    <property type="entry name" value="Formyl_trans_C"/>
    <property type="match status" value="1"/>
</dbReference>
<dbReference type="NCBIfam" id="TIGR00460">
    <property type="entry name" value="fmt"/>
    <property type="match status" value="1"/>
</dbReference>
<protein>
    <recommendedName>
        <fullName evidence="2 5">Methionyl-tRNA formyltransferase</fullName>
        <ecNumber evidence="2 5">2.1.2.9</ecNumber>
    </recommendedName>
</protein>
<keyword evidence="9" id="KW-1185">Reference proteome</keyword>
<dbReference type="InterPro" id="IPR044135">
    <property type="entry name" value="Met-tRNA-FMT_C"/>
</dbReference>
<keyword evidence="3 5" id="KW-0808">Transferase</keyword>
<keyword evidence="4 5" id="KW-0648">Protein biosynthesis</keyword>
<dbReference type="Gene3D" id="3.40.50.12230">
    <property type="match status" value="1"/>
</dbReference>
<dbReference type="InterPro" id="IPR005794">
    <property type="entry name" value="Fmt"/>
</dbReference>